<dbReference type="AlphaFoldDB" id="A0A6I0F6Z4"/>
<evidence type="ECO:0000313" key="3">
    <source>
        <dbReference type="Proteomes" id="UP000468766"/>
    </source>
</evidence>
<name>A0A6I0F6Z4_9FIRM</name>
<accession>A0A6I0F6Z4</accession>
<sequence>MKQPWWNRKNTKQNNINSPYFVLPLLGTIIFFLFITVLIAVPLYSIAWDVIEEVPRQERQKIITWPDQGNLGWTNRHWEPGESFIDPEGKAWKISSTSFGEVSVWPYETFLSLPPDSVCNQDFTSLAFHVSFQESQGSIVLIYPQKALEEARIWERVLTKQGFKVHLKDYSTQISRGQIKEAYEKGPLAIIRLHEKGQWNWEDAEGTEKVAFLLDRHPRVQSNLSFVLRWQEELPKKSKAVIIFCRQSYGQHLFPRTVDIVVPQSFKQEEIETLSASLARAIKPFS</sequence>
<protein>
    <submittedName>
        <fullName evidence="2">Uncharacterized protein</fullName>
    </submittedName>
</protein>
<keyword evidence="1" id="KW-0812">Transmembrane</keyword>
<comment type="caution">
    <text evidence="2">The sequence shown here is derived from an EMBL/GenBank/DDBJ whole genome shotgun (WGS) entry which is preliminary data.</text>
</comment>
<gene>
    <name evidence="2" type="ORF">F9B85_02615</name>
</gene>
<feature type="transmembrane region" description="Helical" evidence="1">
    <location>
        <begin position="21"/>
        <end position="44"/>
    </location>
</feature>
<evidence type="ECO:0000313" key="2">
    <source>
        <dbReference type="EMBL" id="KAB2954587.1"/>
    </source>
</evidence>
<organism evidence="2 3">
    <name type="scientific">Heliorestis acidaminivorans</name>
    <dbReference type="NCBI Taxonomy" id="553427"/>
    <lineage>
        <taxon>Bacteria</taxon>
        <taxon>Bacillati</taxon>
        <taxon>Bacillota</taxon>
        <taxon>Clostridia</taxon>
        <taxon>Eubacteriales</taxon>
        <taxon>Heliobacteriaceae</taxon>
        <taxon>Heliorestis</taxon>
    </lineage>
</organism>
<keyword evidence="1" id="KW-1133">Transmembrane helix</keyword>
<proteinExistence type="predicted"/>
<dbReference type="EMBL" id="WBXO01000001">
    <property type="protein sequence ID" value="KAB2954587.1"/>
    <property type="molecule type" value="Genomic_DNA"/>
</dbReference>
<dbReference type="RefSeq" id="WP_151618173.1">
    <property type="nucleotide sequence ID" value="NZ_WBXO01000001.1"/>
</dbReference>
<dbReference type="Proteomes" id="UP000468766">
    <property type="component" value="Unassembled WGS sequence"/>
</dbReference>
<dbReference type="OrthoDB" id="2079164at2"/>
<evidence type="ECO:0000256" key="1">
    <source>
        <dbReference type="SAM" id="Phobius"/>
    </source>
</evidence>
<keyword evidence="1" id="KW-0472">Membrane</keyword>
<reference evidence="2 3" key="1">
    <citation type="submission" date="2019-10" db="EMBL/GenBank/DDBJ databases">
        <title>Whole-genome sequence of the extremophile Heliorestis acidaminivorans DSM 24790.</title>
        <authorList>
            <person name="Kyndt J.A."/>
            <person name="Meyer T.E."/>
        </authorList>
    </citation>
    <scope>NUCLEOTIDE SEQUENCE [LARGE SCALE GENOMIC DNA]</scope>
    <source>
        <strain evidence="2 3">DSM 24790</strain>
    </source>
</reference>
<keyword evidence="3" id="KW-1185">Reference proteome</keyword>